<dbReference type="HOGENOM" id="CLU_1538608_0_0_5"/>
<reference evidence="3" key="1">
    <citation type="submission" date="2006-12" db="EMBL/GenBank/DDBJ databases">
        <title>Complete sequence of chromosome 1 of Paracoccus denitrificans PD1222.</title>
        <authorList>
            <person name="Copeland A."/>
            <person name="Lucas S."/>
            <person name="Lapidus A."/>
            <person name="Barry K."/>
            <person name="Detter J.C."/>
            <person name="Glavina del Rio T."/>
            <person name="Hammon N."/>
            <person name="Israni S."/>
            <person name="Dalin E."/>
            <person name="Tice H."/>
            <person name="Pitluck S."/>
            <person name="Munk A.C."/>
            <person name="Brettin T."/>
            <person name="Bruce D."/>
            <person name="Han C."/>
            <person name="Tapia R."/>
            <person name="Gilna P."/>
            <person name="Schmutz J."/>
            <person name="Larimer F."/>
            <person name="Land M."/>
            <person name="Hauser L."/>
            <person name="Kyrpides N."/>
            <person name="Lykidis A."/>
            <person name="Spiro S."/>
            <person name="Richardson D.J."/>
            <person name="Moir J.W.B."/>
            <person name="Ferguson S.J."/>
            <person name="van Spanning R.J.M."/>
            <person name="Richardson P."/>
        </authorList>
    </citation>
    <scope>NUCLEOTIDE SEQUENCE [LARGE SCALE GENOMIC DNA]</scope>
    <source>
        <strain evidence="3">Pd 1222</strain>
    </source>
</reference>
<feature type="region of interest" description="Disordered" evidence="1">
    <location>
        <begin position="1"/>
        <end position="90"/>
    </location>
</feature>
<keyword evidence="3" id="KW-1185">Reference proteome</keyword>
<evidence type="ECO:0000256" key="1">
    <source>
        <dbReference type="SAM" id="MobiDB-lite"/>
    </source>
</evidence>
<dbReference type="Proteomes" id="UP000000361">
    <property type="component" value="Chromosome 1"/>
</dbReference>
<organism evidence="2 3">
    <name type="scientific">Paracoccus denitrificans (strain Pd 1222)</name>
    <dbReference type="NCBI Taxonomy" id="318586"/>
    <lineage>
        <taxon>Bacteria</taxon>
        <taxon>Pseudomonadati</taxon>
        <taxon>Pseudomonadota</taxon>
        <taxon>Alphaproteobacteria</taxon>
        <taxon>Rhodobacterales</taxon>
        <taxon>Paracoccaceae</taxon>
        <taxon>Paracoccus</taxon>
    </lineage>
</organism>
<gene>
    <name evidence="2" type="ordered locus">Pden_2050</name>
</gene>
<dbReference type="AlphaFoldDB" id="A1B3P8"/>
<protein>
    <submittedName>
        <fullName evidence="2">Uncharacterized protein</fullName>
    </submittedName>
</protein>
<name>A1B3P8_PARDP</name>
<dbReference type="KEGG" id="pde:Pden_2050"/>
<sequence length="174" mass="19053">MAERRARQLYAGKSRSGAADTVSRRPAPSGMRSHKTDSPSSDSQATRSNSPVLIQRTQVPVSRFFMADPFAHPRPDGRRHHHGAGGEKATCTARRKEAYEALHPETRHGVAGAVAKHGGADAKSASASFADDQASKTGQAKRHSLCLSMKRHVIENRFDEDTHERCKAERDSTR</sequence>
<proteinExistence type="predicted"/>
<accession>A1B3P8</accession>
<dbReference type="EMBL" id="CP000489">
    <property type="protein sequence ID" value="ABL70142.1"/>
    <property type="molecule type" value="Genomic_DNA"/>
</dbReference>
<evidence type="ECO:0000313" key="3">
    <source>
        <dbReference type="Proteomes" id="UP000000361"/>
    </source>
</evidence>
<dbReference type="EnsemblBacteria" id="ABL70142">
    <property type="protein sequence ID" value="ABL70142"/>
    <property type="gene ID" value="Pden_2050"/>
</dbReference>
<feature type="compositionally biased region" description="Polar residues" evidence="1">
    <location>
        <begin position="38"/>
        <end position="60"/>
    </location>
</feature>
<evidence type="ECO:0000313" key="2">
    <source>
        <dbReference type="EMBL" id="ABL70142.1"/>
    </source>
</evidence>